<protein>
    <submittedName>
        <fullName evidence="1">Uncharacterized protein</fullName>
    </submittedName>
</protein>
<name>A0A0A9AY63_ARUDO</name>
<proteinExistence type="predicted"/>
<dbReference type="EMBL" id="GBRH01244025">
    <property type="protein sequence ID" value="JAD53870.1"/>
    <property type="molecule type" value="Transcribed_RNA"/>
</dbReference>
<evidence type="ECO:0000313" key="1">
    <source>
        <dbReference type="EMBL" id="JAD53870.1"/>
    </source>
</evidence>
<dbReference type="AlphaFoldDB" id="A0A0A9AY63"/>
<organism evidence="1">
    <name type="scientific">Arundo donax</name>
    <name type="common">Giant reed</name>
    <name type="synonym">Donax arundinaceus</name>
    <dbReference type="NCBI Taxonomy" id="35708"/>
    <lineage>
        <taxon>Eukaryota</taxon>
        <taxon>Viridiplantae</taxon>
        <taxon>Streptophyta</taxon>
        <taxon>Embryophyta</taxon>
        <taxon>Tracheophyta</taxon>
        <taxon>Spermatophyta</taxon>
        <taxon>Magnoliopsida</taxon>
        <taxon>Liliopsida</taxon>
        <taxon>Poales</taxon>
        <taxon>Poaceae</taxon>
        <taxon>PACMAD clade</taxon>
        <taxon>Arundinoideae</taxon>
        <taxon>Arundineae</taxon>
        <taxon>Arundo</taxon>
    </lineage>
</organism>
<sequence length="37" mass="4395">MEFENILCQRQHRTASFDKIGLQFKALSLHLVLSWHP</sequence>
<reference evidence="1" key="1">
    <citation type="submission" date="2014-09" db="EMBL/GenBank/DDBJ databases">
        <authorList>
            <person name="Magalhaes I.L.F."/>
            <person name="Oliveira U."/>
            <person name="Santos F.R."/>
            <person name="Vidigal T.H.D.A."/>
            <person name="Brescovit A.D."/>
            <person name="Santos A.J."/>
        </authorList>
    </citation>
    <scope>NUCLEOTIDE SEQUENCE</scope>
    <source>
        <tissue evidence="1">Shoot tissue taken approximately 20 cm above the soil surface</tissue>
    </source>
</reference>
<accession>A0A0A9AY63</accession>
<reference evidence="1" key="2">
    <citation type="journal article" date="2015" name="Data Brief">
        <title>Shoot transcriptome of the giant reed, Arundo donax.</title>
        <authorList>
            <person name="Barrero R.A."/>
            <person name="Guerrero F.D."/>
            <person name="Moolhuijzen P."/>
            <person name="Goolsby J.A."/>
            <person name="Tidwell J."/>
            <person name="Bellgard S.E."/>
            <person name="Bellgard M.I."/>
        </authorList>
    </citation>
    <scope>NUCLEOTIDE SEQUENCE</scope>
    <source>
        <tissue evidence="1">Shoot tissue taken approximately 20 cm above the soil surface</tissue>
    </source>
</reference>